<dbReference type="PANTHER" id="PTHR10044">
    <property type="entry name" value="INHIBITOR OF APOPTOSIS"/>
    <property type="match status" value="1"/>
</dbReference>
<evidence type="ECO:0000313" key="1">
    <source>
        <dbReference type="Proteomes" id="UP001165740"/>
    </source>
</evidence>
<dbReference type="PROSITE" id="PS50143">
    <property type="entry name" value="BIR_REPEAT_2"/>
    <property type="match status" value="2"/>
</dbReference>
<dbReference type="SMART" id="SM00238">
    <property type="entry name" value="BIR"/>
    <property type="match status" value="1"/>
</dbReference>
<sequence>MHRLASYRKVPKEYHFQFYFLKLSEAGFYYIGERLRVRCEGCHREISLEDMNHDEHVLDPRDAKFHNSACEFVKHADVEMADSLNPNSSKKVNETETNGRALHNLGNGLSHSNELEVRVLQSKEYKHKQFKGIYIFDDSLDIDHEIEKHNGQNGIQCDKNPGHYGYFSVNVLKQEHLPGLARKPYVLKLLQLFSLLTVRVMVKLKNASGFCHQFGTGFVSLDMCDNQTSPYESNGMADSNGFNEVYITTSRNLVQSGQDPGNVTVDFCYDDQVQGQTRSITVASVLTFEHNRDHKVILVCPISDTAFLQSIYQTRRQILELVGNIPESVIDFLSKKVFLIHHPHGRDKVVCHGDFVQVKHKLVTDDMTGTLTLQKISGNERVKADDMKDIMKMLMYTADTCHGSTGAPVITFTSRTSNSQRDLDIWIHNGQHKAYGLSCSNVKACELNDFEMVEPTEDKVTFDSEASCKHHEEYSLEKSSQTPPQPSYPAFITKQKRLDSFVNWGHQHICEPEYLAKIGFFYAGYSDCVRCFQCGLGLRSWRPGDNVLEEHKKLRGTCPYLIKLLDNGAS</sequence>
<dbReference type="SUPFAM" id="SSF57924">
    <property type="entry name" value="Inhibitor of apoptosis (IAP) repeat"/>
    <property type="match status" value="2"/>
</dbReference>
<dbReference type="GeneID" id="129926911"/>
<dbReference type="AlphaFoldDB" id="A0A9W3AQF5"/>
<proteinExistence type="predicted"/>
<dbReference type="Gene3D" id="1.10.1170.10">
    <property type="entry name" value="Inhibitor Of Apoptosis Protein (2mihbC-IAP-1), Chain A"/>
    <property type="match status" value="2"/>
</dbReference>
<keyword evidence="1" id="KW-1185">Reference proteome</keyword>
<dbReference type="PANTHER" id="PTHR10044:SF139">
    <property type="entry name" value="DEATH-ASSOCIATED INHIBITOR OF APOPTOSIS 2"/>
    <property type="match status" value="1"/>
</dbReference>
<accession>A0A9W3AQF5</accession>
<dbReference type="RefSeq" id="XP_055889484.1">
    <property type="nucleotide sequence ID" value="XM_056033509.1"/>
</dbReference>
<reference evidence="2 3" key="1">
    <citation type="submission" date="2025-04" db="UniProtKB">
        <authorList>
            <consortium name="RefSeq"/>
        </authorList>
    </citation>
    <scope>IDENTIFICATION</scope>
</reference>
<organism evidence="1 4">
    <name type="scientific">Biomphalaria glabrata</name>
    <name type="common">Bloodfluke planorb</name>
    <name type="synonym">Freshwater snail</name>
    <dbReference type="NCBI Taxonomy" id="6526"/>
    <lineage>
        <taxon>Eukaryota</taxon>
        <taxon>Metazoa</taxon>
        <taxon>Spiralia</taxon>
        <taxon>Lophotrochozoa</taxon>
        <taxon>Mollusca</taxon>
        <taxon>Gastropoda</taxon>
        <taxon>Heterobranchia</taxon>
        <taxon>Euthyneura</taxon>
        <taxon>Panpulmonata</taxon>
        <taxon>Hygrophila</taxon>
        <taxon>Lymnaeoidea</taxon>
        <taxon>Planorbidae</taxon>
        <taxon>Biomphalaria</taxon>
    </lineage>
</organism>
<dbReference type="CDD" id="cd00022">
    <property type="entry name" value="BIR"/>
    <property type="match status" value="1"/>
</dbReference>
<dbReference type="InterPro" id="IPR001370">
    <property type="entry name" value="BIR_rpt"/>
</dbReference>
<evidence type="ECO:0000313" key="3">
    <source>
        <dbReference type="RefSeq" id="XP_055889485.1"/>
    </source>
</evidence>
<dbReference type="InterPro" id="IPR050784">
    <property type="entry name" value="IAP"/>
</dbReference>
<dbReference type="GO" id="GO:0005737">
    <property type="term" value="C:cytoplasm"/>
    <property type="evidence" value="ECO:0007669"/>
    <property type="project" value="TreeGrafter"/>
</dbReference>
<evidence type="ECO:0000313" key="4">
    <source>
        <dbReference type="RefSeq" id="XP_055889486.1"/>
    </source>
</evidence>
<dbReference type="RefSeq" id="XP_055889485.1">
    <property type="nucleotide sequence ID" value="XM_056033510.1"/>
</dbReference>
<dbReference type="OrthoDB" id="8196455at2759"/>
<dbReference type="GO" id="GO:0005634">
    <property type="term" value="C:nucleus"/>
    <property type="evidence" value="ECO:0007669"/>
    <property type="project" value="TreeGrafter"/>
</dbReference>
<protein>
    <submittedName>
        <fullName evidence="2 3">Uncharacterized protein LOC129926911</fullName>
    </submittedName>
</protein>
<dbReference type="RefSeq" id="XP_055889486.1">
    <property type="nucleotide sequence ID" value="XM_056033511.1"/>
</dbReference>
<dbReference type="GO" id="GO:0051726">
    <property type="term" value="P:regulation of cell cycle"/>
    <property type="evidence" value="ECO:0007669"/>
    <property type="project" value="TreeGrafter"/>
</dbReference>
<gene>
    <name evidence="2 3 4" type="primary">LOC129926911</name>
</gene>
<dbReference type="Pfam" id="PF00653">
    <property type="entry name" value="BIR"/>
    <property type="match status" value="2"/>
</dbReference>
<evidence type="ECO:0000313" key="2">
    <source>
        <dbReference type="RefSeq" id="XP_055889484.1"/>
    </source>
</evidence>
<name>A0A9W3AQF5_BIOGL</name>
<dbReference type="Proteomes" id="UP001165740">
    <property type="component" value="Chromosome 6"/>
</dbReference>